<dbReference type="Gene3D" id="3.90.70.10">
    <property type="entry name" value="Cysteine proteinases"/>
    <property type="match status" value="1"/>
</dbReference>
<dbReference type="Proteomes" id="UP000824176">
    <property type="component" value="Unassembled WGS sequence"/>
</dbReference>
<feature type="non-terminal residue" evidence="4">
    <location>
        <position position="1"/>
    </location>
</feature>
<accession>A0A9D2KCS6</accession>
<dbReference type="AlphaFoldDB" id="A0A9D2KCS6"/>
<evidence type="ECO:0000313" key="4">
    <source>
        <dbReference type="EMBL" id="HIZ89288.1"/>
    </source>
</evidence>
<dbReference type="InterPro" id="IPR015117">
    <property type="entry name" value="IdeS"/>
</dbReference>
<dbReference type="Gene3D" id="2.60.40.4270">
    <property type="entry name" value="Listeria-Bacteroides repeat domain"/>
    <property type="match status" value="2"/>
</dbReference>
<feature type="domain" description="Ig protease IdeS" evidence="3">
    <location>
        <begin position="549"/>
        <end position="651"/>
    </location>
</feature>
<keyword evidence="4" id="KW-0378">Hydrolase</keyword>
<feature type="domain" description="Ig protease IdeS" evidence="3">
    <location>
        <begin position="459"/>
        <end position="491"/>
    </location>
</feature>
<dbReference type="InterPro" id="IPR013378">
    <property type="entry name" value="InlB-like_B-rpt"/>
</dbReference>
<dbReference type="SUPFAM" id="SSF54001">
    <property type="entry name" value="Cysteine proteinases"/>
    <property type="match status" value="1"/>
</dbReference>
<reference evidence="4" key="2">
    <citation type="submission" date="2021-04" db="EMBL/GenBank/DDBJ databases">
        <authorList>
            <person name="Gilroy R."/>
        </authorList>
    </citation>
    <scope>NUCLEOTIDE SEQUENCE</scope>
    <source>
        <strain evidence="4">ChiW4-1371</strain>
    </source>
</reference>
<comment type="subcellular location">
    <subcellularLocation>
        <location evidence="1">Cell envelope</location>
    </subcellularLocation>
</comment>
<feature type="region of interest" description="Disordered" evidence="2">
    <location>
        <begin position="1"/>
        <end position="83"/>
    </location>
</feature>
<evidence type="ECO:0000259" key="3">
    <source>
        <dbReference type="Pfam" id="PF09028"/>
    </source>
</evidence>
<reference evidence="4" key="1">
    <citation type="journal article" date="2021" name="PeerJ">
        <title>Extensive microbial diversity within the chicken gut microbiome revealed by metagenomics and culture.</title>
        <authorList>
            <person name="Gilroy R."/>
            <person name="Ravi A."/>
            <person name="Getino M."/>
            <person name="Pursley I."/>
            <person name="Horton D.L."/>
            <person name="Alikhan N.F."/>
            <person name="Baker D."/>
            <person name="Gharbi K."/>
            <person name="Hall N."/>
            <person name="Watson M."/>
            <person name="Adriaenssens E.M."/>
            <person name="Foster-Nyarko E."/>
            <person name="Jarju S."/>
            <person name="Secka A."/>
            <person name="Antonio M."/>
            <person name="Oren A."/>
            <person name="Chaudhuri R.R."/>
            <person name="La Ragione R."/>
            <person name="Hildebrand F."/>
            <person name="Pallen M.J."/>
        </authorList>
    </citation>
    <scope>NUCLEOTIDE SEQUENCE</scope>
    <source>
        <strain evidence="4">ChiW4-1371</strain>
    </source>
</reference>
<dbReference type="InterPro" id="IPR038765">
    <property type="entry name" value="Papain-like_cys_pep_sf"/>
</dbReference>
<dbReference type="EC" id="3.4.22.-" evidence="4"/>
<name>A0A9D2KCS6_9BACT</name>
<dbReference type="NCBIfam" id="TIGR02543">
    <property type="entry name" value="List_Bact_rpt"/>
    <property type="match status" value="1"/>
</dbReference>
<dbReference type="GO" id="GO:0008233">
    <property type="term" value="F:peptidase activity"/>
    <property type="evidence" value="ECO:0007669"/>
    <property type="project" value="InterPro"/>
</dbReference>
<dbReference type="EMBL" id="DXAQ01000079">
    <property type="protein sequence ID" value="HIZ89288.1"/>
    <property type="molecule type" value="Genomic_DNA"/>
</dbReference>
<feature type="compositionally biased region" description="Low complexity" evidence="2">
    <location>
        <begin position="1"/>
        <end position="53"/>
    </location>
</feature>
<gene>
    <name evidence="4" type="ORF">H9804_05025</name>
</gene>
<evidence type="ECO:0000313" key="5">
    <source>
        <dbReference type="Proteomes" id="UP000824176"/>
    </source>
</evidence>
<comment type="caution">
    <text evidence="4">The sequence shown here is derived from an EMBL/GenBank/DDBJ whole genome shotgun (WGS) entry which is preliminary data.</text>
</comment>
<sequence length="689" mass="77030">GDNTGTDTGDNQGSGDNTGTDTGDNQGSGDNTGTDTGDNQGSGDNTGTDTGDNQGNGGNTGTDDNTGSGNTDTENPDKKYTVTFHDNGADSLYNSMPPLTECTSKGIEITENRFLKTGYKFVGWSTAPNDEMIYRNMQVIKCTDNVDLYALWEENPKDITGNVEKFRIFFNNNGGDGVMGSMEISDEQVGTIKKNTFTRNGYDFAGWSTSGDNTVVYADEGKIQLNESITLYAVWNLRNTAGENTVKVILDPLNNGENTETFYVNKGQEFYADYNKLTNGDKVFAGWSKTKNSNKVEYQEGIYVFFNEDTTLYGVWLNKNDVYEVKLDCNGGLAINMPDTLYIQKGNQLYLPKISCDLYNRKSTNKYSTNPEEVINAYVAGNTIDINQDMHLYALWSIDDFALEYSTGGNCIECANQTFFGRDIKVPEDKDWALDKNLITYSVVWEKGVNWFHVYQNMLNLCWAATASNAFHWWTTVNDKYIQAYYKYKESKGETISQPDLYYDPIGKANYKQSGVFWEFSRGGIWGNVGNNPATGFIWLTYGAAERPKGAYFKEIFENSSNSLASAYYNVSKRSFNETATKILKEQKGVMAIGTVTTGSHVITLWGVTYDENGYINGVYTTDSAYDGQMADGRWGGLDYDKVIYNSSGKPFMQNAAGYTFPFTALYVFHQNEDDWIRFFKEKGIELPQ</sequence>
<proteinExistence type="predicted"/>
<dbReference type="InterPro" id="IPR042229">
    <property type="entry name" value="Listeria/Bacterioides_rpt_sf"/>
</dbReference>
<organism evidence="4 5">
    <name type="scientific">Candidatus Mucispirillum faecigallinarum</name>
    <dbReference type="NCBI Taxonomy" id="2838699"/>
    <lineage>
        <taxon>Bacteria</taxon>
        <taxon>Pseudomonadati</taxon>
        <taxon>Deferribacterota</taxon>
        <taxon>Deferribacteres</taxon>
        <taxon>Deferribacterales</taxon>
        <taxon>Mucispirillaceae</taxon>
        <taxon>Mucispirillum</taxon>
    </lineage>
</organism>
<evidence type="ECO:0000256" key="1">
    <source>
        <dbReference type="ARBA" id="ARBA00004196"/>
    </source>
</evidence>
<dbReference type="Pfam" id="PF09028">
    <property type="entry name" value="Mac-1"/>
    <property type="match status" value="2"/>
</dbReference>
<dbReference type="Pfam" id="PF09479">
    <property type="entry name" value="Flg_new"/>
    <property type="match status" value="3"/>
</dbReference>
<evidence type="ECO:0000256" key="2">
    <source>
        <dbReference type="SAM" id="MobiDB-lite"/>
    </source>
</evidence>
<dbReference type="GO" id="GO:0030313">
    <property type="term" value="C:cell envelope"/>
    <property type="evidence" value="ECO:0007669"/>
    <property type="project" value="UniProtKB-SubCell"/>
</dbReference>
<feature type="compositionally biased region" description="Low complexity" evidence="2">
    <location>
        <begin position="61"/>
        <end position="73"/>
    </location>
</feature>
<protein>
    <submittedName>
        <fullName evidence="4">IdeS/Mac family cysteine endopeptidase</fullName>
        <ecNumber evidence="4">3.4.22.-</ecNumber>
    </submittedName>
</protein>